<dbReference type="InterPro" id="IPR011051">
    <property type="entry name" value="RmlC_Cupin_sf"/>
</dbReference>
<evidence type="ECO:0008006" key="3">
    <source>
        <dbReference type="Google" id="ProtNLM"/>
    </source>
</evidence>
<protein>
    <recommendedName>
        <fullName evidence="3">Cupin 2 conserved barrel domain-containing protein</fullName>
    </recommendedName>
</protein>
<accession>A0A136IN13</accession>
<proteinExistence type="predicted"/>
<dbReference type="SUPFAM" id="SSF51182">
    <property type="entry name" value="RmlC-like cupins"/>
    <property type="match status" value="1"/>
</dbReference>
<dbReference type="PANTHER" id="PTHR36156">
    <property type="entry name" value="SLR2101 PROTEIN"/>
    <property type="match status" value="1"/>
</dbReference>
<dbReference type="AlphaFoldDB" id="A0A136IN13"/>
<dbReference type="STRING" id="196109.A0A136IN13"/>
<organism evidence="1 2">
    <name type="scientific">Microdochium bolleyi</name>
    <dbReference type="NCBI Taxonomy" id="196109"/>
    <lineage>
        <taxon>Eukaryota</taxon>
        <taxon>Fungi</taxon>
        <taxon>Dikarya</taxon>
        <taxon>Ascomycota</taxon>
        <taxon>Pezizomycotina</taxon>
        <taxon>Sordariomycetes</taxon>
        <taxon>Xylariomycetidae</taxon>
        <taxon>Xylariales</taxon>
        <taxon>Microdochiaceae</taxon>
        <taxon>Microdochium</taxon>
    </lineage>
</organism>
<sequence length="190" mass="20404">MSAPSLPAPQCVLSQNILPAPTCQNEPVVETTTQVLSVIDIPGLGGKVRRATVANTTVPANNDSALDTRANPGSGIVHPNGATVYYLDLAPRSSTPMHRTVSVDYLVVLDGSPTLVTPMGDFSVVDGEAKYTETVDTVIPRGSTVVQRGQLHAWQNRTDEWVRMVVVVVDAEPQFVEADGMRLELGEIWL</sequence>
<evidence type="ECO:0000313" key="2">
    <source>
        <dbReference type="Proteomes" id="UP000070501"/>
    </source>
</evidence>
<dbReference type="CDD" id="cd02231">
    <property type="entry name" value="cupin_BLL6423-like"/>
    <property type="match status" value="1"/>
</dbReference>
<evidence type="ECO:0000313" key="1">
    <source>
        <dbReference type="EMBL" id="KXJ86347.1"/>
    </source>
</evidence>
<dbReference type="PANTHER" id="PTHR36156:SF2">
    <property type="entry name" value="CUPIN TYPE-2 DOMAIN-CONTAINING PROTEIN"/>
    <property type="match status" value="1"/>
</dbReference>
<name>A0A136IN13_9PEZI</name>
<gene>
    <name evidence="1" type="ORF">Micbo1qcDRAFT_209043</name>
</gene>
<reference evidence="2" key="1">
    <citation type="submission" date="2016-02" db="EMBL/GenBank/DDBJ databases">
        <title>Draft genome sequence of Microdochium bolleyi, a fungal endophyte of beachgrass.</title>
        <authorList>
            <consortium name="DOE Joint Genome Institute"/>
            <person name="David A.S."/>
            <person name="May G."/>
            <person name="Haridas S."/>
            <person name="Lim J."/>
            <person name="Wang M."/>
            <person name="Labutti K."/>
            <person name="Lipzen A."/>
            <person name="Barry K."/>
            <person name="Grigoriev I.V."/>
        </authorList>
    </citation>
    <scope>NUCLEOTIDE SEQUENCE [LARGE SCALE GENOMIC DNA]</scope>
    <source>
        <strain evidence="2">J235TASD1</strain>
    </source>
</reference>
<dbReference type="Gene3D" id="2.60.120.10">
    <property type="entry name" value="Jelly Rolls"/>
    <property type="match status" value="1"/>
</dbReference>
<dbReference type="EMBL" id="KQ964268">
    <property type="protein sequence ID" value="KXJ86347.1"/>
    <property type="molecule type" value="Genomic_DNA"/>
</dbReference>
<dbReference type="InterPro" id="IPR014710">
    <property type="entry name" value="RmlC-like_jellyroll"/>
</dbReference>
<keyword evidence="2" id="KW-1185">Reference proteome</keyword>
<dbReference type="Proteomes" id="UP000070501">
    <property type="component" value="Unassembled WGS sequence"/>
</dbReference>
<dbReference type="OrthoDB" id="5840532at2759"/>
<dbReference type="InParanoid" id="A0A136IN13"/>
<dbReference type="InterPro" id="IPR047142">
    <property type="entry name" value="OryJ/VirC-like"/>
</dbReference>